<dbReference type="Proteomes" id="UP000253606">
    <property type="component" value="Chromosome"/>
</dbReference>
<dbReference type="KEGG" id="abas:ACPOL_0805"/>
<protein>
    <submittedName>
        <fullName evidence="1">Uncharacterized protein</fullName>
    </submittedName>
</protein>
<evidence type="ECO:0000313" key="2">
    <source>
        <dbReference type="Proteomes" id="UP000253606"/>
    </source>
</evidence>
<keyword evidence="2" id="KW-1185">Reference proteome</keyword>
<dbReference type="AlphaFoldDB" id="A0A2Z5FUK6"/>
<sequence length="71" mass="8349">MFQGPSSSFHDFVITCKRCSENLAARIQTMPDDWIIETCPFCLETRRYLPQEIFRGRISHKYAALRVRRGP</sequence>
<proteinExistence type="predicted"/>
<evidence type="ECO:0000313" key="1">
    <source>
        <dbReference type="EMBL" id="AXC10166.1"/>
    </source>
</evidence>
<gene>
    <name evidence="1" type="ORF">ACPOL_0805</name>
</gene>
<name>A0A2Z5FUK6_9BACT</name>
<reference evidence="1 2" key="1">
    <citation type="journal article" date="2018" name="Front. Microbiol.">
        <title>Hydrolytic Capabilities as a Key to Environmental Success: Chitinolytic and Cellulolytic Acidobacteria From Acidic Sub-arctic Soils and Boreal Peatlands.</title>
        <authorList>
            <person name="Belova S.E."/>
            <person name="Ravin N.V."/>
            <person name="Pankratov T.A."/>
            <person name="Rakitin A.L."/>
            <person name="Ivanova A.A."/>
            <person name="Beletsky A.V."/>
            <person name="Mardanov A.V."/>
            <person name="Sinninghe Damste J.S."/>
            <person name="Dedysh S.N."/>
        </authorList>
    </citation>
    <scope>NUCLEOTIDE SEQUENCE [LARGE SCALE GENOMIC DNA]</scope>
    <source>
        <strain evidence="1 2">SBC82</strain>
    </source>
</reference>
<organism evidence="1 2">
    <name type="scientific">Acidisarcina polymorpha</name>
    <dbReference type="NCBI Taxonomy" id="2211140"/>
    <lineage>
        <taxon>Bacteria</taxon>
        <taxon>Pseudomonadati</taxon>
        <taxon>Acidobacteriota</taxon>
        <taxon>Terriglobia</taxon>
        <taxon>Terriglobales</taxon>
        <taxon>Acidobacteriaceae</taxon>
        <taxon>Acidisarcina</taxon>
    </lineage>
</organism>
<accession>A0A2Z5FUK6</accession>
<dbReference type="EMBL" id="CP030840">
    <property type="protein sequence ID" value="AXC10166.1"/>
    <property type="molecule type" value="Genomic_DNA"/>
</dbReference>